<dbReference type="GO" id="GO:0006260">
    <property type="term" value="P:DNA replication"/>
    <property type="evidence" value="ECO:0007669"/>
    <property type="project" value="InterPro"/>
</dbReference>
<dbReference type="Pfam" id="PF13597">
    <property type="entry name" value="NRDD"/>
    <property type="match status" value="1"/>
</dbReference>
<dbReference type="PROSITE" id="PS51161">
    <property type="entry name" value="ATP_CONE"/>
    <property type="match status" value="1"/>
</dbReference>
<dbReference type="InterPro" id="IPR012833">
    <property type="entry name" value="NrdD"/>
</dbReference>
<dbReference type="Gene3D" id="3.20.70.20">
    <property type="match status" value="1"/>
</dbReference>
<keyword evidence="6" id="KW-1185">Reference proteome</keyword>
<dbReference type="GO" id="GO:0009265">
    <property type="term" value="P:2'-deoxyribonucleotide biosynthetic process"/>
    <property type="evidence" value="ECO:0007669"/>
    <property type="project" value="TreeGrafter"/>
</dbReference>
<dbReference type="SUPFAM" id="SSF51998">
    <property type="entry name" value="PFL-like glycyl radical enzymes"/>
    <property type="match status" value="1"/>
</dbReference>
<dbReference type="NCBIfam" id="NF006126">
    <property type="entry name" value="PRK08270.1"/>
    <property type="match status" value="1"/>
</dbReference>
<reference evidence="5 6" key="1">
    <citation type="submission" date="2016-06" db="EMBL/GenBank/DDBJ databases">
        <title>Respiratory ammonification of nitrate coupled to the oxidation of elemental sulfur in deep-sea autotrophic thermophilic bacteria.</title>
        <authorList>
            <person name="Slobodkina G.B."/>
            <person name="Mardanov A.V."/>
            <person name="Ravin N.V."/>
            <person name="Frolova A.A."/>
            <person name="Viryasiv M.B."/>
            <person name="Chernyh N.A."/>
            <person name="Bonch-Osmolovskaya E.A."/>
            <person name="Slobodkin A.I."/>
        </authorList>
    </citation>
    <scope>NUCLEOTIDE SEQUENCE [LARGE SCALE GENOMIC DNA]</scope>
    <source>
        <strain evidence="5 6">S69</strain>
    </source>
</reference>
<dbReference type="EMBL" id="MAGO01000009">
    <property type="protein sequence ID" value="OCC14729.1"/>
    <property type="molecule type" value="Genomic_DNA"/>
</dbReference>
<evidence type="ECO:0000259" key="4">
    <source>
        <dbReference type="PROSITE" id="PS51161"/>
    </source>
</evidence>
<dbReference type="PANTHER" id="PTHR21075">
    <property type="entry name" value="ANAEROBIC RIBONUCLEOSIDE-TRIPHOSPHATE REDUCTASE"/>
    <property type="match status" value="1"/>
</dbReference>
<sequence>MQSKDRVFAAEDSPIFVFDKIIKRDGRIVPFDSTKITTAILKAGRATGEFGDVEAKRLTIRVLTLAQAVFADVMPSVEEIQDLVEEVLLASPFKKTAKAYILYRDQHARIRQMVQKADIDLIENYLERLDWKVRENSNMAYSLQGLNNYVSSEVTKTYWLNKIYTPEVREAHLRGDIHIHDLGLLSVYCVGWDLQDLLMSGFRGAPGKAESSPARHFRSALGQIVNFFYTLQGEAAGAQAFSNFDTLLAPFIRYDKLTYREVKQALQEFVFNLNVPTRVGFQTPFTNLTMDLEPPKTLKDQRVVIGGEFKPETYGEFQEEMNMLNQAFLEVMSEGDARGRVFTFPIPTYNITPDFDWENPGLSRLWEVTARYGIPYFANFVTSDMSPDDARSMCCRLRLDVRALEKKGGGLFGANPLTGSIGVVTINMAAIGYRSNSEAEFLEQLERMMEISRTSLECKRKVLERFSEQGLYPYTKFYLRHIKERHGNYWSNHFSTIGLIGMNEACLNMFGKDLSDPEAVAFAARVLDFMKDVLVRFQEETGNLYNLEATPGEGTAYRLAKLDTKRFPGIKIANMEKTDTPFYTNSTHLPVDFTDDIIQVLDLQEPLQSRYTGGTVLHVFLGEAAPDPQAVKDFVRMVCENYSLPYFTITPSFSICPSHGYLEGEQLQCPKCGASTEIYSRVVGYLRPVNQWNDGKQAEFTIRSRFSV</sequence>
<dbReference type="Pfam" id="PF03477">
    <property type="entry name" value="ATP-cone"/>
    <property type="match status" value="1"/>
</dbReference>
<comment type="caution">
    <text evidence="5">The sequence shown here is derived from an EMBL/GenBank/DDBJ whole genome shotgun (WGS) entry which is preliminary data.</text>
</comment>
<keyword evidence="2 3" id="KW-0067">ATP-binding</keyword>
<dbReference type="AlphaFoldDB" id="A0A1B9F453"/>
<organism evidence="5 6">
    <name type="scientific">Dissulfuribacter thermophilus</name>
    <dbReference type="NCBI Taxonomy" id="1156395"/>
    <lineage>
        <taxon>Bacteria</taxon>
        <taxon>Pseudomonadati</taxon>
        <taxon>Thermodesulfobacteriota</taxon>
        <taxon>Dissulfuribacteria</taxon>
        <taxon>Dissulfuribacterales</taxon>
        <taxon>Dissulfuribacteraceae</taxon>
        <taxon>Dissulfuribacter</taxon>
    </lineage>
</organism>
<dbReference type="GO" id="GO:0008998">
    <property type="term" value="F:ribonucleoside-triphosphate reductase (thioredoxin) activity"/>
    <property type="evidence" value="ECO:0007669"/>
    <property type="project" value="InterPro"/>
</dbReference>
<evidence type="ECO:0000256" key="1">
    <source>
        <dbReference type="ARBA" id="ARBA00022741"/>
    </source>
</evidence>
<dbReference type="GO" id="GO:0005524">
    <property type="term" value="F:ATP binding"/>
    <property type="evidence" value="ECO:0007669"/>
    <property type="project" value="UniProtKB-UniRule"/>
</dbReference>
<dbReference type="CDD" id="cd01675">
    <property type="entry name" value="RNR_III"/>
    <property type="match status" value="1"/>
</dbReference>
<evidence type="ECO:0000313" key="6">
    <source>
        <dbReference type="Proteomes" id="UP000093080"/>
    </source>
</evidence>
<dbReference type="Proteomes" id="UP000093080">
    <property type="component" value="Unassembled WGS sequence"/>
</dbReference>
<dbReference type="RefSeq" id="WP_244155341.1">
    <property type="nucleotide sequence ID" value="NZ_MAGO01000009.1"/>
</dbReference>
<dbReference type="InterPro" id="IPR005144">
    <property type="entry name" value="ATP-cone_dom"/>
</dbReference>
<feature type="domain" description="ATP-cone" evidence="4">
    <location>
        <begin position="19"/>
        <end position="111"/>
    </location>
</feature>
<evidence type="ECO:0000256" key="2">
    <source>
        <dbReference type="ARBA" id="ARBA00022840"/>
    </source>
</evidence>
<dbReference type="NCBIfam" id="TIGR02487">
    <property type="entry name" value="NrdD"/>
    <property type="match status" value="1"/>
</dbReference>
<evidence type="ECO:0000313" key="5">
    <source>
        <dbReference type="EMBL" id="OCC14729.1"/>
    </source>
</evidence>
<dbReference type="STRING" id="1156395.DBT_1789"/>
<protein>
    <submittedName>
        <fullName evidence="5">Ribonucleotide reductase of class III (Anaerobic), large subunit</fullName>
    </submittedName>
</protein>
<keyword evidence="1 3" id="KW-0547">Nucleotide-binding</keyword>
<evidence type="ECO:0000256" key="3">
    <source>
        <dbReference type="PROSITE-ProRule" id="PRU00492"/>
    </source>
</evidence>
<dbReference type="PANTHER" id="PTHR21075:SF0">
    <property type="entry name" value="ANAEROBIC RIBONUCLEOSIDE-TRIPHOSPHATE REDUCTASE"/>
    <property type="match status" value="1"/>
</dbReference>
<dbReference type="GO" id="GO:0031250">
    <property type="term" value="C:anaerobic ribonucleoside-triphosphate reductase complex"/>
    <property type="evidence" value="ECO:0007669"/>
    <property type="project" value="TreeGrafter"/>
</dbReference>
<dbReference type="PATRIC" id="fig|1156395.6.peg.1804"/>
<gene>
    <name evidence="5" type="ORF">DBT_1789</name>
</gene>
<proteinExistence type="predicted"/>
<accession>A0A1B9F453</accession>
<dbReference type="GO" id="GO:0004748">
    <property type="term" value="F:ribonucleoside-diphosphate reductase activity, thioredoxin disulfide as acceptor"/>
    <property type="evidence" value="ECO:0007669"/>
    <property type="project" value="TreeGrafter"/>
</dbReference>
<name>A0A1B9F453_9BACT</name>